<keyword evidence="1" id="KW-0812">Transmembrane</keyword>
<comment type="caution">
    <text evidence="2">The sequence shown here is derived from an EMBL/GenBank/DDBJ whole genome shotgun (WGS) entry which is preliminary data.</text>
</comment>
<dbReference type="InterPro" id="IPR009325">
    <property type="entry name" value="DUF983"/>
</dbReference>
<evidence type="ECO:0000256" key="1">
    <source>
        <dbReference type="SAM" id="Phobius"/>
    </source>
</evidence>
<sequence length="122" mass="13095">MTYYPPVSPYAAGLGAKCPRCGQGKLFEGFLKLKPACEVCGLDYAKADSGDGPAVFVIFIVGFIAVALAFVARYVWYAPMGVALFLSIGFAIVSILALLRPLKATMIALQYAHKAQEGRLEE</sequence>
<evidence type="ECO:0000313" key="2">
    <source>
        <dbReference type="EMBL" id="PQA87926.1"/>
    </source>
</evidence>
<proteinExistence type="predicted"/>
<dbReference type="EMBL" id="PJCH01000005">
    <property type="protein sequence ID" value="PQA87926.1"/>
    <property type="molecule type" value="Genomic_DNA"/>
</dbReference>
<name>A0A2S7K622_9PROT</name>
<dbReference type="AlphaFoldDB" id="A0A2S7K622"/>
<reference evidence="2 3" key="1">
    <citation type="submission" date="2017-12" db="EMBL/GenBank/DDBJ databases">
        <authorList>
            <person name="Hurst M.R.H."/>
        </authorList>
    </citation>
    <scope>NUCLEOTIDE SEQUENCE [LARGE SCALE GENOMIC DNA]</scope>
    <source>
        <strain evidence="2 3">SY-3-19</strain>
    </source>
</reference>
<feature type="transmembrane region" description="Helical" evidence="1">
    <location>
        <begin position="54"/>
        <end position="76"/>
    </location>
</feature>
<keyword evidence="1" id="KW-1133">Transmembrane helix</keyword>
<dbReference type="Pfam" id="PF06170">
    <property type="entry name" value="DUF983"/>
    <property type="match status" value="1"/>
</dbReference>
<dbReference type="OrthoDB" id="9799456at2"/>
<organism evidence="2 3">
    <name type="scientific">Hyphococcus luteus</name>
    <dbReference type="NCBI Taxonomy" id="2058213"/>
    <lineage>
        <taxon>Bacteria</taxon>
        <taxon>Pseudomonadati</taxon>
        <taxon>Pseudomonadota</taxon>
        <taxon>Alphaproteobacteria</taxon>
        <taxon>Parvularculales</taxon>
        <taxon>Parvularculaceae</taxon>
        <taxon>Hyphococcus</taxon>
    </lineage>
</organism>
<dbReference type="Proteomes" id="UP000239504">
    <property type="component" value="Unassembled WGS sequence"/>
</dbReference>
<dbReference type="RefSeq" id="WP_104829171.1">
    <property type="nucleotide sequence ID" value="NZ_PJCH01000005.1"/>
</dbReference>
<evidence type="ECO:0000313" key="3">
    <source>
        <dbReference type="Proteomes" id="UP000239504"/>
    </source>
</evidence>
<gene>
    <name evidence="2" type="ORF">CW354_06165</name>
</gene>
<accession>A0A2S7K622</accession>
<evidence type="ECO:0008006" key="4">
    <source>
        <dbReference type="Google" id="ProtNLM"/>
    </source>
</evidence>
<protein>
    <recommendedName>
        <fullName evidence="4">DUF983 domain-containing protein</fullName>
    </recommendedName>
</protein>
<keyword evidence="3" id="KW-1185">Reference proteome</keyword>
<feature type="transmembrane region" description="Helical" evidence="1">
    <location>
        <begin position="82"/>
        <end position="99"/>
    </location>
</feature>
<keyword evidence="1" id="KW-0472">Membrane</keyword>